<gene>
    <name evidence="2" type="ORF">QBC36DRAFT_312521</name>
</gene>
<feature type="signal peptide" evidence="1">
    <location>
        <begin position="1"/>
        <end position="17"/>
    </location>
</feature>
<feature type="chain" id="PRO_5042889186" description="Exo-alpha-sialidase" evidence="1">
    <location>
        <begin position="18"/>
        <end position="135"/>
    </location>
</feature>
<dbReference type="Proteomes" id="UP001302321">
    <property type="component" value="Unassembled WGS sequence"/>
</dbReference>
<keyword evidence="1" id="KW-0732">Signal</keyword>
<evidence type="ECO:0000313" key="3">
    <source>
        <dbReference type="Proteomes" id="UP001302321"/>
    </source>
</evidence>
<dbReference type="EMBL" id="MU866258">
    <property type="protein sequence ID" value="KAK4174907.1"/>
    <property type="molecule type" value="Genomic_DNA"/>
</dbReference>
<accession>A0AAN7A770</accession>
<protein>
    <recommendedName>
        <fullName evidence="4">Exo-alpha-sialidase</fullName>
    </recommendedName>
</protein>
<name>A0AAN7A770_9PEZI</name>
<evidence type="ECO:0000313" key="2">
    <source>
        <dbReference type="EMBL" id="KAK4174907.1"/>
    </source>
</evidence>
<dbReference type="AlphaFoldDB" id="A0AAN7A770"/>
<reference evidence="2" key="2">
    <citation type="submission" date="2023-05" db="EMBL/GenBank/DDBJ databases">
        <authorList>
            <consortium name="Lawrence Berkeley National Laboratory"/>
            <person name="Steindorff A."/>
            <person name="Hensen N."/>
            <person name="Bonometti L."/>
            <person name="Westerberg I."/>
            <person name="Brannstrom I.O."/>
            <person name="Guillou S."/>
            <person name="Cros-Aarteil S."/>
            <person name="Calhoun S."/>
            <person name="Haridas S."/>
            <person name="Kuo A."/>
            <person name="Mondo S."/>
            <person name="Pangilinan J."/>
            <person name="Riley R."/>
            <person name="Labutti K."/>
            <person name="Andreopoulos B."/>
            <person name="Lipzen A."/>
            <person name="Chen C."/>
            <person name="Yanf M."/>
            <person name="Daum C."/>
            <person name="Ng V."/>
            <person name="Clum A."/>
            <person name="Ohm R."/>
            <person name="Martin F."/>
            <person name="Silar P."/>
            <person name="Natvig D."/>
            <person name="Lalanne C."/>
            <person name="Gautier V."/>
            <person name="Ament-Velasquez S.L."/>
            <person name="Kruys A."/>
            <person name="Hutchinson M.I."/>
            <person name="Powell A.J."/>
            <person name="Barry K."/>
            <person name="Miller A.N."/>
            <person name="Grigoriev I.V."/>
            <person name="Debuchy R."/>
            <person name="Gladieux P."/>
            <person name="Thoren M.H."/>
            <person name="Johannesson H."/>
        </authorList>
    </citation>
    <scope>NUCLEOTIDE SEQUENCE</scope>
    <source>
        <strain evidence="2">CBS 892.96</strain>
    </source>
</reference>
<keyword evidence="3" id="KW-1185">Reference proteome</keyword>
<evidence type="ECO:0008006" key="4">
    <source>
        <dbReference type="Google" id="ProtNLM"/>
    </source>
</evidence>
<comment type="caution">
    <text evidence="2">The sequence shown here is derived from an EMBL/GenBank/DDBJ whole genome shotgun (WGS) entry which is preliminary data.</text>
</comment>
<proteinExistence type="predicted"/>
<sequence>MVILYLLTLTFPIVAIGQQFNVVPQEHFVHGILGPYPGVTRLSDGAILFGFTSFGPNGESIIRISRNTNQGRTFTAHGEFARCPRADCDNISLLEVPAPNDPVVLTAFLNHDWDSPQRQNYKFFRITICQSIHGG</sequence>
<reference evidence="2" key="1">
    <citation type="journal article" date="2023" name="Mol. Phylogenet. Evol.">
        <title>Genome-scale phylogeny and comparative genomics of the fungal order Sordariales.</title>
        <authorList>
            <person name="Hensen N."/>
            <person name="Bonometti L."/>
            <person name="Westerberg I."/>
            <person name="Brannstrom I.O."/>
            <person name="Guillou S."/>
            <person name="Cros-Aarteil S."/>
            <person name="Calhoun S."/>
            <person name="Haridas S."/>
            <person name="Kuo A."/>
            <person name="Mondo S."/>
            <person name="Pangilinan J."/>
            <person name="Riley R."/>
            <person name="LaButti K."/>
            <person name="Andreopoulos B."/>
            <person name="Lipzen A."/>
            <person name="Chen C."/>
            <person name="Yan M."/>
            <person name="Daum C."/>
            <person name="Ng V."/>
            <person name="Clum A."/>
            <person name="Steindorff A."/>
            <person name="Ohm R.A."/>
            <person name="Martin F."/>
            <person name="Silar P."/>
            <person name="Natvig D.O."/>
            <person name="Lalanne C."/>
            <person name="Gautier V."/>
            <person name="Ament-Velasquez S.L."/>
            <person name="Kruys A."/>
            <person name="Hutchinson M.I."/>
            <person name="Powell A.J."/>
            <person name="Barry K."/>
            <person name="Miller A.N."/>
            <person name="Grigoriev I.V."/>
            <person name="Debuchy R."/>
            <person name="Gladieux P."/>
            <person name="Hiltunen Thoren M."/>
            <person name="Johannesson H."/>
        </authorList>
    </citation>
    <scope>NUCLEOTIDE SEQUENCE</scope>
    <source>
        <strain evidence="2">CBS 892.96</strain>
    </source>
</reference>
<evidence type="ECO:0000256" key="1">
    <source>
        <dbReference type="SAM" id="SignalP"/>
    </source>
</evidence>
<organism evidence="2 3">
    <name type="scientific">Triangularia setosa</name>
    <dbReference type="NCBI Taxonomy" id="2587417"/>
    <lineage>
        <taxon>Eukaryota</taxon>
        <taxon>Fungi</taxon>
        <taxon>Dikarya</taxon>
        <taxon>Ascomycota</taxon>
        <taxon>Pezizomycotina</taxon>
        <taxon>Sordariomycetes</taxon>
        <taxon>Sordariomycetidae</taxon>
        <taxon>Sordariales</taxon>
        <taxon>Podosporaceae</taxon>
        <taxon>Triangularia</taxon>
    </lineage>
</organism>